<dbReference type="EMBL" id="BPLR01016174">
    <property type="protein sequence ID" value="GIY81851.1"/>
    <property type="molecule type" value="Genomic_DNA"/>
</dbReference>
<evidence type="ECO:0000313" key="3">
    <source>
        <dbReference type="Proteomes" id="UP001054945"/>
    </source>
</evidence>
<comment type="caution">
    <text evidence="2">The sequence shown here is derived from an EMBL/GenBank/DDBJ whole genome shotgun (WGS) entry which is preliminary data.</text>
</comment>
<sequence>MTCQKQRVNSATTKSTSNGTASVRDCRLEWQAIMTDNGHSWLIFSTSGSITEFCLCATLLKQLLKKNLVAIVFPVVP</sequence>
<reference evidence="2 3" key="1">
    <citation type="submission" date="2021-06" db="EMBL/GenBank/DDBJ databases">
        <title>Caerostris extrusa draft genome.</title>
        <authorList>
            <person name="Kono N."/>
            <person name="Arakawa K."/>
        </authorList>
    </citation>
    <scope>NUCLEOTIDE SEQUENCE [LARGE SCALE GENOMIC DNA]</scope>
</reference>
<evidence type="ECO:0000313" key="2">
    <source>
        <dbReference type="EMBL" id="GIY81851.1"/>
    </source>
</evidence>
<dbReference type="Proteomes" id="UP001054945">
    <property type="component" value="Unassembled WGS sequence"/>
</dbReference>
<feature type="region of interest" description="Disordered" evidence="1">
    <location>
        <begin position="1"/>
        <end position="21"/>
    </location>
</feature>
<gene>
    <name evidence="2" type="ORF">CEXT_488461</name>
</gene>
<accession>A0AAV4WH35</accession>
<protein>
    <submittedName>
        <fullName evidence="2">Uncharacterized protein</fullName>
    </submittedName>
</protein>
<dbReference type="AlphaFoldDB" id="A0AAV4WH35"/>
<keyword evidence="3" id="KW-1185">Reference proteome</keyword>
<organism evidence="2 3">
    <name type="scientific">Caerostris extrusa</name>
    <name type="common">Bark spider</name>
    <name type="synonym">Caerostris bankana</name>
    <dbReference type="NCBI Taxonomy" id="172846"/>
    <lineage>
        <taxon>Eukaryota</taxon>
        <taxon>Metazoa</taxon>
        <taxon>Ecdysozoa</taxon>
        <taxon>Arthropoda</taxon>
        <taxon>Chelicerata</taxon>
        <taxon>Arachnida</taxon>
        <taxon>Araneae</taxon>
        <taxon>Araneomorphae</taxon>
        <taxon>Entelegynae</taxon>
        <taxon>Araneoidea</taxon>
        <taxon>Araneidae</taxon>
        <taxon>Caerostris</taxon>
    </lineage>
</organism>
<feature type="non-terminal residue" evidence="2">
    <location>
        <position position="77"/>
    </location>
</feature>
<proteinExistence type="predicted"/>
<name>A0AAV4WH35_CAEEX</name>
<evidence type="ECO:0000256" key="1">
    <source>
        <dbReference type="SAM" id="MobiDB-lite"/>
    </source>
</evidence>